<keyword evidence="2" id="KW-1185">Reference proteome</keyword>
<dbReference type="Proteomes" id="UP000028123">
    <property type="component" value="Unassembled WGS sequence"/>
</dbReference>
<evidence type="ECO:0000313" key="2">
    <source>
        <dbReference type="Proteomes" id="UP000028123"/>
    </source>
</evidence>
<dbReference type="AlphaFoldDB" id="A0A081NZY8"/>
<sequence>MRVDRWPELCRIRRDEVIQFRPGPAANAQSAKLRIIGGPLFEHRGTTMRKAALLDPVPKHSGTKGDLIVSKNVRAALGDVISAPQILYGPSKRLIGCDSTSLFL</sequence>
<comment type="caution">
    <text evidence="1">The sequence shown here is derived from an EMBL/GenBank/DDBJ whole genome shotgun (WGS) entry which is preliminary data.</text>
</comment>
<protein>
    <submittedName>
        <fullName evidence="1">Uncharacterized protein</fullName>
    </submittedName>
</protein>
<reference evidence="1 2" key="1">
    <citation type="submission" date="2014-06" db="EMBL/GenBank/DDBJ databases">
        <title>Draft genome sequence of Paenibacillus sp. MSt1.</title>
        <authorList>
            <person name="Aw Y.K."/>
            <person name="Ong K.S."/>
            <person name="Gan H.M."/>
            <person name="Lee S.M."/>
        </authorList>
    </citation>
    <scope>NUCLEOTIDE SEQUENCE [LARGE SCALE GENOMIC DNA]</scope>
    <source>
        <strain evidence="1 2">MSt1</strain>
    </source>
</reference>
<proteinExistence type="predicted"/>
<dbReference type="EMBL" id="JNVM01000017">
    <property type="protein sequence ID" value="KEQ24011.1"/>
    <property type="molecule type" value="Genomic_DNA"/>
</dbReference>
<evidence type="ECO:0000313" key="1">
    <source>
        <dbReference type="EMBL" id="KEQ24011.1"/>
    </source>
</evidence>
<accession>A0A081NZY8</accession>
<organism evidence="1 2">
    <name type="scientific">Paenibacillus tyrfis</name>
    <dbReference type="NCBI Taxonomy" id="1501230"/>
    <lineage>
        <taxon>Bacteria</taxon>
        <taxon>Bacillati</taxon>
        <taxon>Bacillota</taxon>
        <taxon>Bacilli</taxon>
        <taxon>Bacillales</taxon>
        <taxon>Paenibacillaceae</taxon>
        <taxon>Paenibacillus</taxon>
    </lineage>
</organism>
<name>A0A081NZY8_9BACL</name>
<gene>
    <name evidence="1" type="ORF">ET33_09850</name>
</gene>